<reference evidence="2" key="1">
    <citation type="submission" date="2020-09" db="EMBL/GenBank/DDBJ databases">
        <authorList>
            <person name="Kikuchi T."/>
        </authorList>
    </citation>
    <scope>NUCLEOTIDE SEQUENCE</scope>
    <source>
        <strain evidence="2">SH1</strain>
    </source>
</reference>
<sequence>MAFLFTGCYQSCPWLGLLLFRRKNIGYDDEPDLEMGEYLPESGSLDEAKVENQMEVFENSDDKTVEEPFDAKIDHLRISTQYSDQKKLLIITIIEAGGEMDVRECREAQVRVALLGDKTVRKRTEFTTGPTFKFAKTFAFKIEMDKLPDVVIRMRLYRKRMPQRNQLVGECFLKGKKVDAHSMHILKLRPPIIFTKKPIETVAMIENGDIIAQKLSNEITNAFVPGPMKTLPLVSPKPNPAILRRITAAYGSEVFISLAYSDEHETFHVAIEKTSAMEKLKTEDGKSVDCFFQIIVRSNGAELCRHRSKILSCTSECEVGESVVVPCSLKELHDITVIIGLFCVSGFLKRRALIGFIRMGADEMESADAAEHWTEMVHDIGRSVERWHNLRRPKNLTL</sequence>
<dbReference type="Proteomes" id="UP000783686">
    <property type="component" value="Unassembled WGS sequence"/>
</dbReference>
<dbReference type="Proteomes" id="UP000614601">
    <property type="component" value="Unassembled WGS sequence"/>
</dbReference>
<protein>
    <recommendedName>
        <fullName evidence="1">C2 domain-containing protein</fullName>
    </recommendedName>
</protein>
<dbReference type="EMBL" id="CAJFCW020000005">
    <property type="protein sequence ID" value="CAG9121961.1"/>
    <property type="molecule type" value="Genomic_DNA"/>
</dbReference>
<dbReference type="Pfam" id="PF00168">
    <property type="entry name" value="C2"/>
    <property type="match status" value="1"/>
</dbReference>
<dbReference type="InterPro" id="IPR043541">
    <property type="entry name" value="SYT14/14L/16"/>
</dbReference>
<dbReference type="PANTHER" id="PTHR46129:SF2">
    <property type="entry name" value="SYNAPTOTAGMIN 14, ISOFORM D"/>
    <property type="match status" value="1"/>
</dbReference>
<accession>A0A811LFC2</accession>
<dbReference type="InterPro" id="IPR035892">
    <property type="entry name" value="C2_domain_sf"/>
</dbReference>
<evidence type="ECO:0000313" key="2">
    <source>
        <dbReference type="EMBL" id="CAD5226261.1"/>
    </source>
</evidence>
<dbReference type="Gene3D" id="2.60.40.150">
    <property type="entry name" value="C2 domain"/>
    <property type="match status" value="2"/>
</dbReference>
<organism evidence="2 3">
    <name type="scientific">Bursaphelenchus okinawaensis</name>
    <dbReference type="NCBI Taxonomy" id="465554"/>
    <lineage>
        <taxon>Eukaryota</taxon>
        <taxon>Metazoa</taxon>
        <taxon>Ecdysozoa</taxon>
        <taxon>Nematoda</taxon>
        <taxon>Chromadorea</taxon>
        <taxon>Rhabditida</taxon>
        <taxon>Tylenchina</taxon>
        <taxon>Tylenchomorpha</taxon>
        <taxon>Aphelenchoidea</taxon>
        <taxon>Aphelenchoididae</taxon>
        <taxon>Bursaphelenchus</taxon>
    </lineage>
</organism>
<gene>
    <name evidence="2" type="ORF">BOKJ2_LOCUS11989</name>
</gene>
<dbReference type="PANTHER" id="PTHR46129">
    <property type="entry name" value="SYNAPTOTAGMIN 14, ISOFORM D"/>
    <property type="match status" value="1"/>
</dbReference>
<dbReference type="GO" id="GO:0005543">
    <property type="term" value="F:phospholipid binding"/>
    <property type="evidence" value="ECO:0007669"/>
    <property type="project" value="TreeGrafter"/>
</dbReference>
<dbReference type="InterPro" id="IPR000008">
    <property type="entry name" value="C2_dom"/>
</dbReference>
<dbReference type="AlphaFoldDB" id="A0A811LFC2"/>
<feature type="domain" description="C2" evidence="1">
    <location>
        <begin position="89"/>
        <end position="180"/>
    </location>
</feature>
<evidence type="ECO:0000259" key="1">
    <source>
        <dbReference type="Pfam" id="PF00168"/>
    </source>
</evidence>
<dbReference type="SUPFAM" id="SSF49562">
    <property type="entry name" value="C2 domain (Calcium/lipid-binding domain, CaLB)"/>
    <property type="match status" value="2"/>
</dbReference>
<dbReference type="OrthoDB" id="5978493at2759"/>
<name>A0A811LFC2_9BILA</name>
<keyword evidence="3" id="KW-1185">Reference proteome</keyword>
<dbReference type="EMBL" id="CAJFDH010000005">
    <property type="protein sequence ID" value="CAD5226261.1"/>
    <property type="molecule type" value="Genomic_DNA"/>
</dbReference>
<evidence type="ECO:0000313" key="3">
    <source>
        <dbReference type="Proteomes" id="UP000614601"/>
    </source>
</evidence>
<comment type="caution">
    <text evidence="2">The sequence shown here is derived from an EMBL/GenBank/DDBJ whole genome shotgun (WGS) entry which is preliminary data.</text>
</comment>
<proteinExistence type="predicted"/>